<evidence type="ECO:0000256" key="3">
    <source>
        <dbReference type="ARBA" id="ARBA00023125"/>
    </source>
</evidence>
<reference evidence="6 7" key="1">
    <citation type="submission" date="2021-03" db="EMBL/GenBank/DDBJ databases">
        <title>Five novel Rahnella species.</title>
        <authorList>
            <person name="Brady C."/>
            <person name="Asselin J."/>
            <person name="Beer S."/>
            <person name="Bruberg M.B."/>
            <person name="Crampton B."/>
            <person name="Venter S."/>
            <person name="Arnold D."/>
            <person name="Denman S."/>
        </authorList>
    </citation>
    <scope>NUCLEOTIDE SEQUENCE [LARGE SCALE GENOMIC DNA]</scope>
    <source>
        <strain evidence="6 7">H11b</strain>
    </source>
</reference>
<proteinExistence type="inferred from homology"/>
<dbReference type="Pfam" id="PF00126">
    <property type="entry name" value="HTH_1"/>
    <property type="match status" value="1"/>
</dbReference>
<feature type="domain" description="HTH lysR-type" evidence="5">
    <location>
        <begin position="1"/>
        <end position="58"/>
    </location>
</feature>
<keyword evidence="7" id="KW-1185">Reference proteome</keyword>
<evidence type="ECO:0000259" key="5">
    <source>
        <dbReference type="PROSITE" id="PS50931"/>
    </source>
</evidence>
<dbReference type="InterPro" id="IPR000847">
    <property type="entry name" value="LysR_HTH_N"/>
</dbReference>
<keyword evidence="2" id="KW-0805">Transcription regulation</keyword>
<dbReference type="CDD" id="cd08414">
    <property type="entry name" value="PBP2_LTTR_aromatics_like"/>
    <property type="match status" value="1"/>
</dbReference>
<sequence length="289" mass="31420">MNTRLLSAFVTLAQEGNYAAAANNLSISQPALTKQINLLESRLNVTLFDRGRHGTTLTPGGRRLLPEAEKVLRQMTAFMQHAGQVEKGGEGLLAAGFGLSSFTFAPQCIARFRAAYPGVDIALEDLPSAVQYDMLENGELQIGFVRVPPAAPLSYHALFEDEMVFVVPADDGTTVAGWLKQKPLLRLYPDRGRGLNTQTDRFLDENQLYTSSVQQSEDIQTIVALVMAGVGVALLPKSVMHIAPPGLKTLPLSGKATRWQVGIAWDPRSADLIRDNFVRMVTELTADAG</sequence>
<dbReference type="PROSITE" id="PS50931">
    <property type="entry name" value="HTH_LYSR"/>
    <property type="match status" value="1"/>
</dbReference>
<evidence type="ECO:0000313" key="6">
    <source>
        <dbReference type="EMBL" id="MBU9856485.1"/>
    </source>
</evidence>
<dbReference type="PANTHER" id="PTHR30346:SF28">
    <property type="entry name" value="HTH-TYPE TRANSCRIPTIONAL REGULATOR CYNR"/>
    <property type="match status" value="1"/>
</dbReference>
<keyword evidence="4" id="KW-0804">Transcription</keyword>
<dbReference type="EMBL" id="JAFMOW010000064">
    <property type="protein sequence ID" value="MBU9856485.1"/>
    <property type="molecule type" value="Genomic_DNA"/>
</dbReference>
<dbReference type="PANTHER" id="PTHR30346">
    <property type="entry name" value="TRANSCRIPTIONAL DUAL REGULATOR HCAR-RELATED"/>
    <property type="match status" value="1"/>
</dbReference>
<evidence type="ECO:0000256" key="1">
    <source>
        <dbReference type="ARBA" id="ARBA00009437"/>
    </source>
</evidence>
<dbReference type="InterPro" id="IPR005119">
    <property type="entry name" value="LysR_subst-bd"/>
</dbReference>
<comment type="caution">
    <text evidence="6">The sequence shown here is derived from an EMBL/GenBank/DDBJ whole genome shotgun (WGS) entry which is preliminary data.</text>
</comment>
<accession>A0ABS6LWK6</accession>
<evidence type="ECO:0000256" key="2">
    <source>
        <dbReference type="ARBA" id="ARBA00023015"/>
    </source>
</evidence>
<evidence type="ECO:0000256" key="4">
    <source>
        <dbReference type="ARBA" id="ARBA00023163"/>
    </source>
</evidence>
<dbReference type="RefSeq" id="WP_217173765.1">
    <property type="nucleotide sequence ID" value="NZ_CP126169.1"/>
</dbReference>
<organism evidence="6 7">
    <name type="scientific">Rahnella bonaserana</name>
    <dbReference type="NCBI Taxonomy" id="2816248"/>
    <lineage>
        <taxon>Bacteria</taxon>
        <taxon>Pseudomonadati</taxon>
        <taxon>Pseudomonadota</taxon>
        <taxon>Gammaproteobacteria</taxon>
        <taxon>Enterobacterales</taxon>
        <taxon>Yersiniaceae</taxon>
        <taxon>Rahnella</taxon>
    </lineage>
</organism>
<dbReference type="Proteomes" id="UP000734343">
    <property type="component" value="Unassembled WGS sequence"/>
</dbReference>
<protein>
    <submittedName>
        <fullName evidence="6">LysR family transcriptional regulator</fullName>
    </submittedName>
</protein>
<keyword evidence="3" id="KW-0238">DNA-binding</keyword>
<name>A0ABS6LWK6_9GAMM</name>
<evidence type="ECO:0000313" key="7">
    <source>
        <dbReference type="Proteomes" id="UP000734343"/>
    </source>
</evidence>
<gene>
    <name evidence="6" type="ORF">J1778_14495</name>
</gene>
<dbReference type="Pfam" id="PF03466">
    <property type="entry name" value="LysR_substrate"/>
    <property type="match status" value="1"/>
</dbReference>
<comment type="similarity">
    <text evidence="1">Belongs to the LysR transcriptional regulatory family.</text>
</comment>